<proteinExistence type="predicted"/>
<organism evidence="1 2">
    <name type="scientific">Colwellia psychrerythraea (strain 34H / ATCC BAA-681)</name>
    <name type="common">Vibrio psychroerythus</name>
    <dbReference type="NCBI Taxonomy" id="167879"/>
    <lineage>
        <taxon>Bacteria</taxon>
        <taxon>Pseudomonadati</taxon>
        <taxon>Pseudomonadota</taxon>
        <taxon>Gammaproteobacteria</taxon>
        <taxon>Alteromonadales</taxon>
        <taxon>Colwelliaceae</taxon>
        <taxon>Colwellia</taxon>
    </lineage>
</organism>
<dbReference type="EMBL" id="CP000083">
    <property type="protein sequence ID" value="AAZ25961.1"/>
    <property type="molecule type" value="Genomic_DNA"/>
</dbReference>
<sequence>MNEKKFIPRQRAPFVSMGFRLASGDELCIVDFLDLPDDNVTKVETSIAITKNQAKKLIEGLQEFINED</sequence>
<accession>Q487W7</accession>
<dbReference type="HOGENOM" id="CLU_2786709_0_0_6"/>
<name>Q487W7_COLP3</name>
<reference evidence="1" key="1">
    <citation type="journal article" date="2005" name="Proc. Natl. Acad. Sci. U.S.A.">
        <title>The psychrophilic lifestyle as revealed by the genome sequence of Colwellia psychrerythraea 34H through genomic and proteomic analyses.</title>
        <authorList>
            <person name="Methe B.A."/>
            <person name="Nelson K.E."/>
            <person name="Deming J.W."/>
            <person name="Momen B."/>
            <person name="Melamud E."/>
            <person name="Zhang X."/>
            <person name="Moult J."/>
            <person name="Madupu R."/>
            <person name="Nelson W.C."/>
            <person name="Dodson R.J."/>
            <person name="Brinkac L.M."/>
            <person name="Daugherty S.C."/>
            <person name="Durkin A.S."/>
            <person name="DeBoy R.T."/>
            <person name="Kolonay J.F."/>
            <person name="Sullivan S.A."/>
            <person name="Zhou L."/>
            <person name="Davidsen T.M."/>
            <person name="Wu M."/>
            <person name="Huston A.L."/>
            <person name="Lewis M."/>
            <person name="Weaver B."/>
            <person name="Weidman J.F."/>
            <person name="Khouri H."/>
            <person name="Utterback T.R."/>
            <person name="Feldblyum T.V."/>
            <person name="Fraser C.M."/>
        </authorList>
    </citation>
    <scope>NUCLEOTIDE SEQUENCE [LARGE SCALE GENOMIC DNA]</scope>
    <source>
        <strain evidence="1">34H</strain>
    </source>
</reference>
<evidence type="ECO:0000313" key="1">
    <source>
        <dbReference type="EMBL" id="AAZ25961.1"/>
    </source>
</evidence>
<dbReference type="AlphaFoldDB" id="Q487W7"/>
<dbReference type="RefSeq" id="WP_011041742.1">
    <property type="nucleotide sequence ID" value="NC_003910.7"/>
</dbReference>
<dbReference type="Proteomes" id="UP000000547">
    <property type="component" value="Chromosome"/>
</dbReference>
<protein>
    <submittedName>
        <fullName evidence="1">Uncharacterized protein</fullName>
    </submittedName>
</protein>
<dbReference type="STRING" id="167879.CPS_0899"/>
<dbReference type="KEGG" id="cps:CPS_0899"/>
<evidence type="ECO:0000313" key="2">
    <source>
        <dbReference type="Proteomes" id="UP000000547"/>
    </source>
</evidence>
<gene>
    <name evidence="1" type="ordered locus">CPS_0899</name>
</gene>